<dbReference type="SUPFAM" id="SSF50814">
    <property type="entry name" value="Lipocalins"/>
    <property type="match status" value="1"/>
</dbReference>
<accession>A0A147BFI0</accession>
<sequence length="173" mass="20041">NPALSKYQNGTKCLPITQKWYLVYRNYQNDPLFGGKAKCGKFSSLGPEEDGSFAMKVQFRHWAITVLSTPRPSEGYDVDNTQYYRVVGRKGSMMVYIAYDDCTTCLVFRNPYVSENACTLLQPENGLGDTPMCCKFIFDLLCGTGPKYYTYDESTCSKPHIKWRPWWFREYYP</sequence>
<dbReference type="EMBL" id="GEGO01005876">
    <property type="protein sequence ID" value="JAR89528.1"/>
    <property type="molecule type" value="Transcribed_RNA"/>
</dbReference>
<dbReference type="GO" id="GO:0043176">
    <property type="term" value="F:amine binding"/>
    <property type="evidence" value="ECO:0007669"/>
    <property type="project" value="InterPro"/>
</dbReference>
<dbReference type="InterPro" id="IPR002970">
    <property type="entry name" value="Tick_his-bd"/>
</dbReference>
<evidence type="ECO:0000313" key="1">
    <source>
        <dbReference type="EMBL" id="JAR89528.1"/>
    </source>
</evidence>
<feature type="non-terminal residue" evidence="1">
    <location>
        <position position="1"/>
    </location>
</feature>
<dbReference type="InterPro" id="IPR012674">
    <property type="entry name" value="Calycin"/>
</dbReference>
<dbReference type="GO" id="GO:0030682">
    <property type="term" value="P:symbiont-mediated perturbation of host defenses"/>
    <property type="evidence" value="ECO:0007669"/>
    <property type="project" value="InterPro"/>
</dbReference>
<protein>
    <submittedName>
        <fullName evidence="1">Putative salivary lipocalin</fullName>
    </submittedName>
</protein>
<name>A0A147BFI0_IXORI</name>
<reference evidence="1" key="1">
    <citation type="journal article" date="2018" name="PLoS Negl. Trop. Dis.">
        <title>Sialome diversity of ticks revealed by RNAseq of single tick salivary glands.</title>
        <authorList>
            <person name="Perner J."/>
            <person name="Kropackova S."/>
            <person name="Kopacek P."/>
            <person name="Ribeiro J.M."/>
        </authorList>
    </citation>
    <scope>NUCLEOTIDE SEQUENCE</scope>
    <source>
        <strain evidence="1">Siblings of single egg batch collected in Ceske Budejovice</strain>
        <tissue evidence="1">Salivary glands</tissue>
    </source>
</reference>
<dbReference type="AlphaFoldDB" id="A0A147BFI0"/>
<proteinExistence type="predicted"/>
<organism evidence="1">
    <name type="scientific">Ixodes ricinus</name>
    <name type="common">Common tick</name>
    <name type="synonym">Acarus ricinus</name>
    <dbReference type="NCBI Taxonomy" id="34613"/>
    <lineage>
        <taxon>Eukaryota</taxon>
        <taxon>Metazoa</taxon>
        <taxon>Ecdysozoa</taxon>
        <taxon>Arthropoda</taxon>
        <taxon>Chelicerata</taxon>
        <taxon>Arachnida</taxon>
        <taxon>Acari</taxon>
        <taxon>Parasitiformes</taxon>
        <taxon>Ixodida</taxon>
        <taxon>Ixodoidea</taxon>
        <taxon>Ixodidae</taxon>
        <taxon>Ixodinae</taxon>
        <taxon>Ixodes</taxon>
    </lineage>
</organism>
<dbReference type="Gene3D" id="2.40.128.20">
    <property type="match status" value="1"/>
</dbReference>
<dbReference type="Pfam" id="PF02098">
    <property type="entry name" value="His_binding"/>
    <property type="match status" value="1"/>
</dbReference>